<evidence type="ECO:0000256" key="1">
    <source>
        <dbReference type="SAM" id="Coils"/>
    </source>
</evidence>
<feature type="coiled-coil region" evidence="1">
    <location>
        <begin position="63"/>
        <end position="105"/>
    </location>
</feature>
<keyword evidence="1" id="KW-0175">Coiled coil</keyword>
<dbReference type="KEGG" id="gps:C427_4357"/>
<proteinExistence type="predicted"/>
<dbReference type="RefSeq" id="WP_007639204.1">
    <property type="nucleotide sequence ID" value="NC_020514.1"/>
</dbReference>
<dbReference type="HOGENOM" id="CLU_1480685_0_0_6"/>
<evidence type="ECO:0000256" key="2">
    <source>
        <dbReference type="SAM" id="MobiDB-lite"/>
    </source>
</evidence>
<evidence type="ECO:0000313" key="3">
    <source>
        <dbReference type="EMBL" id="AGH46459.1"/>
    </source>
</evidence>
<dbReference type="STRING" id="1129794.C427_4357"/>
<evidence type="ECO:0000313" key="4">
    <source>
        <dbReference type="Proteomes" id="UP000011864"/>
    </source>
</evidence>
<dbReference type="EMBL" id="CP003837">
    <property type="protein sequence ID" value="AGH46459.1"/>
    <property type="molecule type" value="Genomic_DNA"/>
</dbReference>
<accession>K6YZX9</accession>
<name>K6YZX9_9ALTE</name>
<reference evidence="3 4" key="1">
    <citation type="journal article" date="2013" name="Genome Announc.">
        <title>Complete Genome Sequence of Glaciecola psychrophila Strain 170T.</title>
        <authorList>
            <person name="Yin J."/>
            <person name="Chen J."/>
            <person name="Liu G."/>
            <person name="Yu Y."/>
            <person name="Song L."/>
            <person name="Wang X."/>
            <person name="Qu X."/>
        </authorList>
    </citation>
    <scope>NUCLEOTIDE SEQUENCE [LARGE SCALE GENOMIC DNA]</scope>
    <source>
        <strain evidence="3 4">170</strain>
    </source>
</reference>
<dbReference type="PATRIC" id="fig|1129794.4.peg.4340"/>
<feature type="region of interest" description="Disordered" evidence="2">
    <location>
        <begin position="123"/>
        <end position="153"/>
    </location>
</feature>
<dbReference type="OrthoDB" id="6387022at2"/>
<protein>
    <submittedName>
        <fullName evidence="3">Uncharacterized protein</fullName>
    </submittedName>
</protein>
<gene>
    <name evidence="3" type="ORF">C427_4357</name>
</gene>
<dbReference type="AlphaFoldDB" id="K6YZX9"/>
<feature type="compositionally biased region" description="Polar residues" evidence="2">
    <location>
        <begin position="134"/>
        <end position="153"/>
    </location>
</feature>
<sequence length="182" mass="20467">MKTLFFIAALAGAVYLIMQTPAGKAWLEESEPELSIQQTAQQEIKKVEQLSTQVAHSPKDKTLEDLEHKITEFAQRFNQTQQVQIDQLENRIAELENELVIGRIAKKQPLQTVPNSNVTVHPYQQPDADDAAQPLSQGYTVNTPTQDTSVATTDNQLQRIRQARLQDIAEKMEMSSLQALVN</sequence>
<keyword evidence="4" id="KW-1185">Reference proteome</keyword>
<dbReference type="Proteomes" id="UP000011864">
    <property type="component" value="Chromosome"/>
</dbReference>
<organism evidence="3 4">
    <name type="scientific">Paraglaciecola psychrophila 170</name>
    <dbReference type="NCBI Taxonomy" id="1129794"/>
    <lineage>
        <taxon>Bacteria</taxon>
        <taxon>Pseudomonadati</taxon>
        <taxon>Pseudomonadota</taxon>
        <taxon>Gammaproteobacteria</taxon>
        <taxon>Alteromonadales</taxon>
        <taxon>Alteromonadaceae</taxon>
        <taxon>Paraglaciecola</taxon>
    </lineage>
</organism>